<dbReference type="InterPro" id="IPR015943">
    <property type="entry name" value="WD40/YVTN_repeat-like_dom_sf"/>
</dbReference>
<dbReference type="EMBL" id="JAEDXG010000013">
    <property type="protein sequence ID" value="MBH9697785.1"/>
    <property type="molecule type" value="Genomic_DNA"/>
</dbReference>
<comment type="caution">
    <text evidence="1">The sequence shown here is derived from an EMBL/GenBank/DDBJ whole genome shotgun (WGS) entry which is preliminary data.</text>
</comment>
<evidence type="ECO:0000313" key="2">
    <source>
        <dbReference type="Proteomes" id="UP000645612"/>
    </source>
</evidence>
<protein>
    <recommendedName>
        <fullName evidence="3">WD40 repeat domain-containing protein</fullName>
    </recommendedName>
</protein>
<dbReference type="AlphaFoldDB" id="A0A8I1ALT5"/>
<gene>
    <name evidence="1" type="ORF">JAO13_15220</name>
</gene>
<accession>A0A8I1ALT5</accession>
<reference evidence="1" key="1">
    <citation type="submission" date="2020-12" db="EMBL/GenBank/DDBJ databases">
        <title>Burkholderia cepacia complex in Mexico.</title>
        <authorList>
            <person name="Estrada P."/>
        </authorList>
    </citation>
    <scope>NUCLEOTIDE SEQUENCE</scope>
    <source>
        <strain evidence="1">871</strain>
    </source>
</reference>
<dbReference type="Gene3D" id="2.130.10.10">
    <property type="entry name" value="YVTN repeat-like/Quinoprotein amine dehydrogenase"/>
    <property type="match status" value="1"/>
</dbReference>
<dbReference type="Proteomes" id="UP000645612">
    <property type="component" value="Unassembled WGS sequence"/>
</dbReference>
<proteinExistence type="predicted"/>
<evidence type="ECO:0008006" key="3">
    <source>
        <dbReference type="Google" id="ProtNLM"/>
    </source>
</evidence>
<organism evidence="1 2">
    <name type="scientific">Burkholderia cepacia</name>
    <name type="common">Pseudomonas cepacia</name>
    <dbReference type="NCBI Taxonomy" id="292"/>
    <lineage>
        <taxon>Bacteria</taxon>
        <taxon>Pseudomonadati</taxon>
        <taxon>Pseudomonadota</taxon>
        <taxon>Betaproteobacteria</taxon>
        <taxon>Burkholderiales</taxon>
        <taxon>Burkholderiaceae</taxon>
        <taxon>Burkholderia</taxon>
        <taxon>Burkholderia cepacia complex</taxon>
    </lineage>
</organism>
<dbReference type="InterPro" id="IPR011048">
    <property type="entry name" value="Haem_d1_sf"/>
</dbReference>
<evidence type="ECO:0000313" key="1">
    <source>
        <dbReference type="EMBL" id="MBH9697785.1"/>
    </source>
</evidence>
<dbReference type="SUPFAM" id="SSF51004">
    <property type="entry name" value="C-terminal (heme d1) domain of cytochrome cd1-nitrite reductase"/>
    <property type="match status" value="1"/>
</dbReference>
<sequence length="413" mass="44849">MSGVIHDKAGSKESSIGEGKLKAKCNVECLLPANRTVSSGSTTVNQLRPAAHDQSLDATCQSVDNQDMIRRRNASVLTQTIAIDTSFSQFLPELLVYIDVPRGLVFFDPTDAFLPEPALVQYDRDSKTITSVAGAQTDDAVCDVSRDGRRLALASASWIVARNTNRSRLTVVADGNVLHQTDRFLSFWTRLDPSGRYALVSVFKSNDKGRPVVIDLDTGELGDPVARDFDARFGDVDPVDGLLWAPDKRTRNSVLTVNCRSGEINTVNLPAGGKVKRLRFARDGSVMFVASDTNQLLCCDRNGSVVWSRDIGEFGEVLSANILFNESGSHLCLPLPETARCNWGEDLVIDAHTGAVEHAIQRHRGPPARLAADWFGDRLLTHGGEIIDFYTGKVTDMLSFKNGSSAIAGNLGG</sequence>
<name>A0A8I1ALT5_BURCE</name>
<dbReference type="RefSeq" id="WP_198114349.1">
    <property type="nucleotide sequence ID" value="NZ_CADDZZ010000003.1"/>
</dbReference>